<dbReference type="Pfam" id="PF00912">
    <property type="entry name" value="Transgly"/>
    <property type="match status" value="1"/>
</dbReference>
<evidence type="ECO:0000256" key="15">
    <source>
        <dbReference type="ARBA" id="ARBA00049902"/>
    </source>
</evidence>
<evidence type="ECO:0000256" key="13">
    <source>
        <dbReference type="ARBA" id="ARBA00023316"/>
    </source>
</evidence>
<dbReference type="InterPro" id="IPR001264">
    <property type="entry name" value="Glyco_trans_51"/>
</dbReference>
<dbReference type="SUPFAM" id="SSF56601">
    <property type="entry name" value="beta-lactamase/transpeptidase-like"/>
    <property type="match status" value="1"/>
</dbReference>
<proteinExistence type="predicted"/>
<dbReference type="Pfam" id="PF00905">
    <property type="entry name" value="Transpeptidase"/>
    <property type="match status" value="1"/>
</dbReference>
<dbReference type="InterPro" id="IPR001460">
    <property type="entry name" value="PCN-bd_Tpept"/>
</dbReference>
<evidence type="ECO:0000259" key="18">
    <source>
        <dbReference type="Pfam" id="PF00912"/>
    </source>
</evidence>
<comment type="catalytic activity">
    <reaction evidence="15">
        <text>[GlcNAc-(1-&gt;4)-Mur2Ac(oyl-L-Ala-gamma-D-Glu-L-Lys-D-Ala-D-Ala)](n)-di-trans,octa-cis-undecaprenyl diphosphate + beta-D-GlcNAc-(1-&gt;4)-Mur2Ac(oyl-L-Ala-gamma-D-Glu-L-Lys-D-Ala-D-Ala)-di-trans,octa-cis-undecaprenyl diphosphate = [GlcNAc-(1-&gt;4)-Mur2Ac(oyl-L-Ala-gamma-D-Glu-L-Lys-D-Ala-D-Ala)](n+1)-di-trans,octa-cis-undecaprenyl diphosphate + di-trans,octa-cis-undecaprenyl diphosphate + H(+)</text>
        <dbReference type="Rhea" id="RHEA:23708"/>
        <dbReference type="Rhea" id="RHEA-COMP:9602"/>
        <dbReference type="Rhea" id="RHEA-COMP:9603"/>
        <dbReference type="ChEBI" id="CHEBI:15378"/>
        <dbReference type="ChEBI" id="CHEBI:58405"/>
        <dbReference type="ChEBI" id="CHEBI:60033"/>
        <dbReference type="ChEBI" id="CHEBI:78435"/>
        <dbReference type="EC" id="2.4.99.28"/>
    </reaction>
</comment>
<keyword evidence="12" id="KW-0511">Multifunctional enzyme</keyword>
<sequence length="651" mass="72537">MKAVTEFIGNTWRKYHLTQISILLVSIAVLAFLGFVVYFMKSADVESLQRGLSQSTILYDADGEKASKLSANRSDSVSIKKMPQHLQEAVIAIEDHRFYEHNGFDLRGMSRAFVKNLLPTGTVQGGSTITQQLTKNALLSPERTYKRKIEELFLAIEIEKVYTKKEILEMYLNTIYFGSGSWGVQNASKKYFGKDVSELTLSESAMLAGVIKAPSALDPYKNMDKAIERRNVVLDQMVKYGFITSEEAQQAKYEEISLEDKSGDPLKGKYPHYTDAVINEAIHRFGLTQDELLTKGYKIYTAMDQDVQAGLENVYEKDWLFPDDVSGDPSQSASVLVDPKSGGVVAIVGRRGEHVFRGFNYATQMKTSPGSTIKPLAVFTPAIEEGYDRYSMLKDEPMKFGDYEPTNYGGKYRGEVPMYRAVEKSLNVPTVWLLDQIGLSKGLDALERFGIPIEKEDRNLSIALGGMTKGISPLNLAEAYTTFPNDGVRKETFFIQKIIGPDGPVTPKWGPKEVKVTSKEVTDEMTAMLLNVVERGSGKKASLPGVDLAGKTGSTQVPIEGVNGTKDQWFVGYTPDIVGAVWVGVETVSKEHYLTANSSDGAVPLFKEIMTEISPYIEQSTFNVQEIEETPKKEEKKNVIDQLIEKWNELF</sequence>
<reference evidence="19 20" key="1">
    <citation type="submission" date="2024-02" db="EMBL/GenBank/DDBJ databases">
        <title>Seven novel Bacillus-like species.</title>
        <authorList>
            <person name="Liu G."/>
        </authorList>
    </citation>
    <scope>NUCLEOTIDE SEQUENCE [LARGE SCALE GENOMIC DNA]</scope>
    <source>
        <strain evidence="19 20">FJAT-52991</strain>
    </source>
</reference>
<feature type="domain" description="Penicillin-binding protein transpeptidase" evidence="17">
    <location>
        <begin position="334"/>
        <end position="610"/>
    </location>
</feature>
<evidence type="ECO:0000256" key="3">
    <source>
        <dbReference type="ARBA" id="ARBA00022670"/>
    </source>
</evidence>
<dbReference type="InterPro" id="IPR023346">
    <property type="entry name" value="Lysozyme-like_dom_sf"/>
</dbReference>
<accession>A0ABZ2N9E6</accession>
<dbReference type="InterPro" id="IPR036950">
    <property type="entry name" value="PBP_transglycosylase"/>
</dbReference>
<evidence type="ECO:0000256" key="10">
    <source>
        <dbReference type="ARBA" id="ARBA00022989"/>
    </source>
</evidence>
<organism evidence="19 20">
    <name type="scientific">Bacillus kandeliae</name>
    <dbReference type="NCBI Taxonomy" id="3129297"/>
    <lineage>
        <taxon>Bacteria</taxon>
        <taxon>Bacillati</taxon>
        <taxon>Bacillota</taxon>
        <taxon>Bacilli</taxon>
        <taxon>Bacillales</taxon>
        <taxon>Bacillaceae</taxon>
        <taxon>Bacillus</taxon>
    </lineage>
</organism>
<dbReference type="PANTHER" id="PTHR32282">
    <property type="entry name" value="BINDING PROTEIN TRANSPEPTIDASE, PUTATIVE-RELATED"/>
    <property type="match status" value="1"/>
</dbReference>
<evidence type="ECO:0000256" key="9">
    <source>
        <dbReference type="ARBA" id="ARBA00022984"/>
    </source>
</evidence>
<evidence type="ECO:0000256" key="1">
    <source>
        <dbReference type="ARBA" id="ARBA00022475"/>
    </source>
</evidence>
<dbReference type="SUPFAM" id="SSF53955">
    <property type="entry name" value="Lysozyme-like"/>
    <property type="match status" value="1"/>
</dbReference>
<dbReference type="PANTHER" id="PTHR32282:SF32">
    <property type="entry name" value="PENICILLIN-BINDING PROTEIN 2A"/>
    <property type="match status" value="1"/>
</dbReference>
<keyword evidence="20" id="KW-1185">Reference proteome</keyword>
<evidence type="ECO:0000256" key="5">
    <source>
        <dbReference type="ARBA" id="ARBA00022679"/>
    </source>
</evidence>
<evidence type="ECO:0000256" key="7">
    <source>
        <dbReference type="ARBA" id="ARBA00022801"/>
    </source>
</evidence>
<evidence type="ECO:0000256" key="8">
    <source>
        <dbReference type="ARBA" id="ARBA00022960"/>
    </source>
</evidence>
<dbReference type="RefSeq" id="WP_338753464.1">
    <property type="nucleotide sequence ID" value="NZ_CP147404.1"/>
</dbReference>
<evidence type="ECO:0000259" key="17">
    <source>
        <dbReference type="Pfam" id="PF00905"/>
    </source>
</evidence>
<evidence type="ECO:0000256" key="14">
    <source>
        <dbReference type="ARBA" id="ARBA00034000"/>
    </source>
</evidence>
<dbReference type="Gene3D" id="3.40.710.10">
    <property type="entry name" value="DD-peptidase/beta-lactamase superfamily"/>
    <property type="match status" value="1"/>
</dbReference>
<keyword evidence="13" id="KW-0961">Cell wall biogenesis/degradation</keyword>
<dbReference type="InterPro" id="IPR012338">
    <property type="entry name" value="Beta-lactam/transpept-like"/>
</dbReference>
<evidence type="ECO:0000313" key="19">
    <source>
        <dbReference type="EMBL" id="WXB93915.1"/>
    </source>
</evidence>
<dbReference type="Proteomes" id="UP001387364">
    <property type="component" value="Chromosome"/>
</dbReference>
<dbReference type="EMBL" id="CP147404">
    <property type="protein sequence ID" value="WXB93915.1"/>
    <property type="molecule type" value="Genomic_DNA"/>
</dbReference>
<evidence type="ECO:0000313" key="20">
    <source>
        <dbReference type="Proteomes" id="UP001387364"/>
    </source>
</evidence>
<evidence type="ECO:0000256" key="6">
    <source>
        <dbReference type="ARBA" id="ARBA00022692"/>
    </source>
</evidence>
<keyword evidence="2" id="KW-0121">Carboxypeptidase</keyword>
<evidence type="ECO:0000256" key="11">
    <source>
        <dbReference type="ARBA" id="ARBA00023136"/>
    </source>
</evidence>
<feature type="domain" description="Glycosyl transferase family 51" evidence="18">
    <location>
        <begin position="64"/>
        <end position="237"/>
    </location>
</feature>
<feature type="transmembrane region" description="Helical" evidence="16">
    <location>
        <begin position="20"/>
        <end position="40"/>
    </location>
</feature>
<dbReference type="Gene3D" id="1.10.3810.10">
    <property type="entry name" value="Biosynthetic peptidoglycan transglycosylase-like"/>
    <property type="match status" value="1"/>
</dbReference>
<keyword evidence="11 16" id="KW-0472">Membrane</keyword>
<keyword evidence="9" id="KW-0573">Peptidoglycan synthesis</keyword>
<keyword evidence="6 16" id="KW-0812">Transmembrane</keyword>
<dbReference type="InterPro" id="IPR050396">
    <property type="entry name" value="Glycosyltr_51/Transpeptidase"/>
</dbReference>
<keyword evidence="1" id="KW-1003">Cell membrane</keyword>
<keyword evidence="3" id="KW-0645">Protease</keyword>
<protein>
    <submittedName>
        <fullName evidence="19">Penicillin-binding protein 1A</fullName>
    </submittedName>
</protein>
<keyword evidence="10 16" id="KW-1133">Transmembrane helix</keyword>
<keyword evidence="8" id="KW-0133">Cell shape</keyword>
<name>A0ABZ2N9E6_9BACI</name>
<keyword evidence="5" id="KW-0808">Transferase</keyword>
<dbReference type="NCBIfam" id="TIGR02074">
    <property type="entry name" value="PBP_1a_fam"/>
    <property type="match status" value="1"/>
</dbReference>
<keyword evidence="4" id="KW-0328">Glycosyltransferase</keyword>
<evidence type="ECO:0000256" key="2">
    <source>
        <dbReference type="ARBA" id="ARBA00022645"/>
    </source>
</evidence>
<evidence type="ECO:0000256" key="4">
    <source>
        <dbReference type="ARBA" id="ARBA00022676"/>
    </source>
</evidence>
<evidence type="ECO:0000256" key="16">
    <source>
        <dbReference type="SAM" id="Phobius"/>
    </source>
</evidence>
<gene>
    <name evidence="19" type="ORF">WDJ61_04605</name>
</gene>
<comment type="catalytic activity">
    <reaction evidence="14">
        <text>Preferential cleavage: (Ac)2-L-Lys-D-Ala-|-D-Ala. Also transpeptidation of peptidyl-alanyl moieties that are N-acyl substituents of D-alanine.</text>
        <dbReference type="EC" id="3.4.16.4"/>
    </reaction>
</comment>
<evidence type="ECO:0000256" key="12">
    <source>
        <dbReference type="ARBA" id="ARBA00023268"/>
    </source>
</evidence>
<keyword evidence="7" id="KW-0378">Hydrolase</keyword>